<dbReference type="GO" id="GO:0005886">
    <property type="term" value="C:plasma membrane"/>
    <property type="evidence" value="ECO:0007669"/>
    <property type="project" value="UniProtKB-SubCell"/>
</dbReference>
<evidence type="ECO:0000256" key="12">
    <source>
        <dbReference type="SAM" id="SignalP"/>
    </source>
</evidence>
<dbReference type="Proteomes" id="UP000295530">
    <property type="component" value="Unassembled WGS sequence"/>
</dbReference>
<keyword evidence="11" id="KW-1133">Transmembrane helix</keyword>
<evidence type="ECO:0000256" key="9">
    <source>
        <dbReference type="ARBA" id="ARBA00023136"/>
    </source>
</evidence>
<evidence type="ECO:0000313" key="14">
    <source>
        <dbReference type="Proteomes" id="UP000295530"/>
    </source>
</evidence>
<keyword evidence="7" id="KW-0964">Secreted</keyword>
<evidence type="ECO:0000256" key="3">
    <source>
        <dbReference type="ARBA" id="ARBA00009586"/>
    </source>
</evidence>
<reference evidence="13 14" key="1">
    <citation type="submission" date="2019-03" db="EMBL/GenBank/DDBJ databases">
        <title>Genomic analyses of the natural microbiome of Caenorhabditis elegans.</title>
        <authorList>
            <person name="Samuel B."/>
        </authorList>
    </citation>
    <scope>NUCLEOTIDE SEQUENCE [LARGE SCALE GENOMIC DNA]</scope>
    <source>
        <strain evidence="13 14">BIGb0156</strain>
    </source>
</reference>
<dbReference type="EMBL" id="SNVX01000018">
    <property type="protein sequence ID" value="TDN51502.1"/>
    <property type="molecule type" value="Genomic_DNA"/>
</dbReference>
<evidence type="ECO:0000313" key="13">
    <source>
        <dbReference type="EMBL" id="TDN51502.1"/>
    </source>
</evidence>
<keyword evidence="8" id="KW-0184">Conjugation</keyword>
<dbReference type="InterPro" id="IPR008873">
    <property type="entry name" value="TraA"/>
</dbReference>
<evidence type="ECO:0000256" key="2">
    <source>
        <dbReference type="ARBA" id="ARBA00004613"/>
    </source>
</evidence>
<evidence type="ECO:0000256" key="7">
    <source>
        <dbReference type="ARBA" id="ARBA00022525"/>
    </source>
</evidence>
<evidence type="ECO:0000256" key="6">
    <source>
        <dbReference type="ARBA" id="ARBA00022519"/>
    </source>
</evidence>
<evidence type="ECO:0000256" key="11">
    <source>
        <dbReference type="SAM" id="Phobius"/>
    </source>
</evidence>
<keyword evidence="5" id="KW-1003">Cell membrane</keyword>
<sequence>MKTSLMKTGSLCLNKNKGGLMKRLAARTKVISLAALASMVMSKAALATDLMGSGKEDVVATFGPNSLVMIGIIIAEIILGVAAYMKTRNPLSLVGLAIVIVFTTVGFTYIS</sequence>
<evidence type="ECO:0000256" key="10">
    <source>
        <dbReference type="ARBA" id="ARBA00026027"/>
    </source>
</evidence>
<dbReference type="GO" id="GO:0005576">
    <property type="term" value="C:extracellular region"/>
    <property type="evidence" value="ECO:0007669"/>
    <property type="project" value="UniProtKB-SubCell"/>
</dbReference>
<evidence type="ECO:0000256" key="4">
    <source>
        <dbReference type="ARBA" id="ARBA00018586"/>
    </source>
</evidence>
<dbReference type="RefSeq" id="WP_247904374.1">
    <property type="nucleotide sequence ID" value="NZ_SNVX01000018.1"/>
</dbReference>
<feature type="signal peptide" evidence="12">
    <location>
        <begin position="1"/>
        <end position="47"/>
    </location>
</feature>
<feature type="transmembrane region" description="Helical" evidence="11">
    <location>
        <begin position="63"/>
        <end position="84"/>
    </location>
</feature>
<feature type="chain" id="PRO_5020883892" description="Pilin" evidence="12">
    <location>
        <begin position="48"/>
        <end position="111"/>
    </location>
</feature>
<gene>
    <name evidence="13" type="ORF">EC847_11831</name>
</gene>
<name>A0A4V3BMW3_SCAGO</name>
<evidence type="ECO:0000256" key="1">
    <source>
        <dbReference type="ARBA" id="ARBA00004429"/>
    </source>
</evidence>
<protein>
    <recommendedName>
        <fullName evidence="4">Pilin</fullName>
    </recommendedName>
</protein>
<organism evidence="13 14">
    <name type="scientific">Scandinavium goeteborgense</name>
    <dbReference type="NCBI Taxonomy" id="1851514"/>
    <lineage>
        <taxon>Bacteria</taxon>
        <taxon>Pseudomonadati</taxon>
        <taxon>Pseudomonadota</taxon>
        <taxon>Gammaproteobacteria</taxon>
        <taxon>Enterobacterales</taxon>
        <taxon>Enterobacteriaceae</taxon>
        <taxon>Scandinavium</taxon>
    </lineage>
</organism>
<comment type="caution">
    <text evidence="13">The sequence shown here is derived from an EMBL/GenBank/DDBJ whole genome shotgun (WGS) entry which is preliminary data.</text>
</comment>
<evidence type="ECO:0000256" key="8">
    <source>
        <dbReference type="ARBA" id="ARBA00022971"/>
    </source>
</evidence>
<feature type="transmembrane region" description="Helical" evidence="11">
    <location>
        <begin position="91"/>
        <end position="110"/>
    </location>
</feature>
<evidence type="ECO:0000256" key="5">
    <source>
        <dbReference type="ARBA" id="ARBA00022475"/>
    </source>
</evidence>
<keyword evidence="12" id="KW-0732">Signal</keyword>
<keyword evidence="14" id="KW-1185">Reference proteome</keyword>
<dbReference type="AlphaFoldDB" id="A0A4V3BMW3"/>
<proteinExistence type="inferred from homology"/>
<comment type="subunit">
    <text evidence="10">Monomer. Interacts with itself to form filaments; also interacts with TraQ.</text>
</comment>
<comment type="subcellular location">
    <subcellularLocation>
        <location evidence="1">Cell inner membrane</location>
        <topology evidence="1">Multi-pass membrane protein</topology>
    </subcellularLocation>
    <subcellularLocation>
        <location evidence="2">Secreted</location>
    </subcellularLocation>
</comment>
<keyword evidence="9 11" id="KW-0472">Membrane</keyword>
<dbReference type="Pfam" id="PF05513">
    <property type="entry name" value="TraA"/>
    <property type="match status" value="1"/>
</dbReference>
<keyword evidence="11" id="KW-0812">Transmembrane</keyword>
<accession>A0A4V3BMW3</accession>
<keyword evidence="6" id="KW-0997">Cell inner membrane</keyword>
<comment type="similarity">
    <text evidence="3">Belongs to the TraA family.</text>
</comment>